<sequence length="107" mass="11508">MADEVLVVGPGPELSRGRRWHVLERAGDEVVVLSAGIDSLPAIAEHSRLAMARRAGGDVEIAGDERAAQGLGESARIFVDAWRSRSLAKPHRRGEGLSWDAEGFEPP</sequence>
<organism evidence="2">
    <name type="scientific">uncultured Solirubrobacteraceae bacterium</name>
    <dbReference type="NCBI Taxonomy" id="1162706"/>
    <lineage>
        <taxon>Bacteria</taxon>
        <taxon>Bacillati</taxon>
        <taxon>Actinomycetota</taxon>
        <taxon>Thermoleophilia</taxon>
        <taxon>Solirubrobacterales</taxon>
        <taxon>Solirubrobacteraceae</taxon>
        <taxon>environmental samples</taxon>
    </lineage>
</organism>
<dbReference type="AlphaFoldDB" id="A0A6J4R757"/>
<evidence type="ECO:0000256" key="1">
    <source>
        <dbReference type="SAM" id="MobiDB-lite"/>
    </source>
</evidence>
<accession>A0A6J4R757</accession>
<proteinExistence type="predicted"/>
<gene>
    <name evidence="2" type="ORF">AVDCRST_MAG65-303</name>
</gene>
<reference evidence="2" key="1">
    <citation type="submission" date="2020-02" db="EMBL/GenBank/DDBJ databases">
        <authorList>
            <person name="Meier V. D."/>
        </authorList>
    </citation>
    <scope>NUCLEOTIDE SEQUENCE</scope>
    <source>
        <strain evidence="2">AVDCRST_MAG65</strain>
    </source>
</reference>
<protein>
    <submittedName>
        <fullName evidence="2">Uncharacterized protein</fullName>
    </submittedName>
</protein>
<feature type="region of interest" description="Disordered" evidence="1">
    <location>
        <begin position="87"/>
        <end position="107"/>
    </location>
</feature>
<dbReference type="EMBL" id="CADCVL010000051">
    <property type="protein sequence ID" value="CAA9466124.1"/>
    <property type="molecule type" value="Genomic_DNA"/>
</dbReference>
<evidence type="ECO:0000313" key="2">
    <source>
        <dbReference type="EMBL" id="CAA9466124.1"/>
    </source>
</evidence>
<name>A0A6J4R757_9ACTN</name>